<organism evidence="1 2">
    <name type="scientific">Xylaria curta</name>
    <dbReference type="NCBI Taxonomy" id="42375"/>
    <lineage>
        <taxon>Eukaryota</taxon>
        <taxon>Fungi</taxon>
        <taxon>Dikarya</taxon>
        <taxon>Ascomycota</taxon>
        <taxon>Pezizomycotina</taxon>
        <taxon>Sordariomycetes</taxon>
        <taxon>Xylariomycetidae</taxon>
        <taxon>Xylariales</taxon>
        <taxon>Xylariaceae</taxon>
        <taxon>Xylaria</taxon>
    </lineage>
</organism>
<reference evidence="1" key="1">
    <citation type="submission" date="2022-10" db="EMBL/GenBank/DDBJ databases">
        <title>Genome Sequence of Xylaria curta.</title>
        <authorList>
            <person name="Buettner E."/>
        </authorList>
    </citation>
    <scope>NUCLEOTIDE SEQUENCE</scope>
    <source>
        <strain evidence="1">Babe10</strain>
    </source>
</reference>
<keyword evidence="2" id="KW-1185">Reference proteome</keyword>
<sequence length="377" mass="41313">MSGSGGFYKYHCNNFYTHDCPNWVYVQATACAACAAGWLDADERASRVVGGSVQYGAHGGDGARLTDQNTSRKVWTGLDYRSQARPLIIRRIGHSRGGSAQEWHIAGTVNGVSVDILADSGSNINSMSKDEANRVGAVVDPDTAGQAIRLPSGETCLSLGVVAVEFAFEGEEKTYVLHCTIVGTLEQAMIVGYDFLETTETLTRFYDQRVKEVASPALYRIPLSLMVEENTTSDGSGVRMEGFINGIRTTVVPDTGSAIIAMSTSYVDRQGLEIDTIRRKEVTFVDGSTAFTRGVVKGTWVFLNPNTNAEPQTYLVNHCLHQAEGPVETTEGCRIYEGTDDDRDPYSYVWEYEWDVIDGLPVDAVLSLDFIKRHDVQ</sequence>
<accession>A0ACC1PM15</accession>
<evidence type="ECO:0000313" key="1">
    <source>
        <dbReference type="EMBL" id="KAJ2995023.1"/>
    </source>
</evidence>
<dbReference type="EMBL" id="JAPDGR010000149">
    <property type="protein sequence ID" value="KAJ2995023.1"/>
    <property type="molecule type" value="Genomic_DNA"/>
</dbReference>
<dbReference type="Proteomes" id="UP001143856">
    <property type="component" value="Unassembled WGS sequence"/>
</dbReference>
<gene>
    <name evidence="1" type="ORF">NUW58_g1388</name>
</gene>
<evidence type="ECO:0000313" key="2">
    <source>
        <dbReference type="Proteomes" id="UP001143856"/>
    </source>
</evidence>
<comment type="caution">
    <text evidence="1">The sequence shown here is derived from an EMBL/GenBank/DDBJ whole genome shotgun (WGS) entry which is preliminary data.</text>
</comment>
<proteinExistence type="predicted"/>
<protein>
    <submittedName>
        <fullName evidence="1">Uncharacterized protein</fullName>
    </submittedName>
</protein>
<name>A0ACC1PM15_9PEZI</name>